<accession>A0AAV7SUM0</accession>
<comment type="caution">
    <text evidence="2">The sequence shown here is derived from an EMBL/GenBank/DDBJ whole genome shotgun (WGS) entry which is preliminary data.</text>
</comment>
<feature type="non-terminal residue" evidence="2">
    <location>
        <position position="1"/>
    </location>
</feature>
<evidence type="ECO:0000313" key="2">
    <source>
        <dbReference type="EMBL" id="KAJ1167857.1"/>
    </source>
</evidence>
<reference evidence="2" key="1">
    <citation type="journal article" date="2022" name="bioRxiv">
        <title>Sequencing and chromosome-scale assembly of the giantPleurodeles waltlgenome.</title>
        <authorList>
            <person name="Brown T."/>
            <person name="Elewa A."/>
            <person name="Iarovenko S."/>
            <person name="Subramanian E."/>
            <person name="Araus A.J."/>
            <person name="Petzold A."/>
            <person name="Susuki M."/>
            <person name="Suzuki K.-i.T."/>
            <person name="Hayashi T."/>
            <person name="Toyoda A."/>
            <person name="Oliveira C."/>
            <person name="Osipova E."/>
            <person name="Leigh N.D."/>
            <person name="Simon A."/>
            <person name="Yun M.H."/>
        </authorList>
    </citation>
    <scope>NUCLEOTIDE SEQUENCE</scope>
    <source>
        <strain evidence="2">20211129_DDA</strain>
        <tissue evidence="2">Liver</tissue>
    </source>
</reference>
<keyword evidence="3" id="KW-1185">Reference proteome</keyword>
<feature type="compositionally biased region" description="Basic and acidic residues" evidence="1">
    <location>
        <begin position="1"/>
        <end position="11"/>
    </location>
</feature>
<organism evidence="2 3">
    <name type="scientific">Pleurodeles waltl</name>
    <name type="common">Iberian ribbed newt</name>
    <dbReference type="NCBI Taxonomy" id="8319"/>
    <lineage>
        <taxon>Eukaryota</taxon>
        <taxon>Metazoa</taxon>
        <taxon>Chordata</taxon>
        <taxon>Craniata</taxon>
        <taxon>Vertebrata</taxon>
        <taxon>Euteleostomi</taxon>
        <taxon>Amphibia</taxon>
        <taxon>Batrachia</taxon>
        <taxon>Caudata</taxon>
        <taxon>Salamandroidea</taxon>
        <taxon>Salamandridae</taxon>
        <taxon>Pleurodelinae</taxon>
        <taxon>Pleurodeles</taxon>
    </lineage>
</organism>
<dbReference type="EMBL" id="JANPWB010000008">
    <property type="protein sequence ID" value="KAJ1167857.1"/>
    <property type="molecule type" value="Genomic_DNA"/>
</dbReference>
<evidence type="ECO:0000256" key="1">
    <source>
        <dbReference type="SAM" id="MobiDB-lite"/>
    </source>
</evidence>
<gene>
    <name evidence="2" type="ORF">NDU88_008245</name>
</gene>
<evidence type="ECO:0000313" key="3">
    <source>
        <dbReference type="Proteomes" id="UP001066276"/>
    </source>
</evidence>
<dbReference type="AlphaFoldDB" id="A0AAV7SUM0"/>
<feature type="non-terminal residue" evidence="2">
    <location>
        <position position="62"/>
    </location>
</feature>
<feature type="region of interest" description="Disordered" evidence="1">
    <location>
        <begin position="1"/>
        <end position="34"/>
    </location>
</feature>
<proteinExistence type="predicted"/>
<protein>
    <submittedName>
        <fullName evidence="2">Uncharacterized protein</fullName>
    </submittedName>
</protein>
<name>A0AAV7SUM0_PLEWA</name>
<sequence>SFTERSCEKSVQHQMQRRRSLSRGCRGSEACPDGCTGQACPRGAEEVFWDGPSTGTATLGGT</sequence>
<dbReference type="Proteomes" id="UP001066276">
    <property type="component" value="Chromosome 4_2"/>
</dbReference>